<feature type="transmembrane region" description="Helical" evidence="1">
    <location>
        <begin position="33"/>
        <end position="53"/>
    </location>
</feature>
<keyword evidence="1" id="KW-0472">Membrane</keyword>
<organism evidence="3 4">
    <name type="scientific">Candidatus Wolfebacteria bacterium GW2011_GWA2_47_9b</name>
    <dbReference type="NCBI Taxonomy" id="1619005"/>
    <lineage>
        <taxon>Bacteria</taxon>
        <taxon>Candidatus Wolfeibacteriota</taxon>
    </lineage>
</organism>
<evidence type="ECO:0000313" key="3">
    <source>
        <dbReference type="EMBL" id="KKU89919.1"/>
    </source>
</evidence>
<evidence type="ECO:0000259" key="2">
    <source>
        <dbReference type="Pfam" id="PF03779"/>
    </source>
</evidence>
<sequence>MYALLASMAHVFTIPMRDIALNFVTGYTIEMNYLSWAKLILGVWVFVSPWVLGFSGYAFALWSNVIAGACIVVLTLWGLFGKGLEGGIKK</sequence>
<dbReference type="EMBL" id="LCPB01000007">
    <property type="protein sequence ID" value="KKU89919.1"/>
    <property type="molecule type" value="Genomic_DNA"/>
</dbReference>
<keyword evidence="1" id="KW-1133">Transmembrane helix</keyword>
<dbReference type="InterPro" id="IPR005530">
    <property type="entry name" value="SPW"/>
</dbReference>
<gene>
    <name evidence="3" type="ORF">UY19_C0007G0005</name>
</gene>
<dbReference type="AlphaFoldDB" id="A0A0G1U754"/>
<name>A0A0G1U754_9BACT</name>
<protein>
    <recommendedName>
        <fullName evidence="2">SPW repeat-containing integral membrane domain-containing protein</fullName>
    </recommendedName>
</protein>
<evidence type="ECO:0000313" key="4">
    <source>
        <dbReference type="Proteomes" id="UP000033882"/>
    </source>
</evidence>
<accession>A0A0G1U754</accession>
<dbReference type="Proteomes" id="UP000033882">
    <property type="component" value="Unassembled WGS sequence"/>
</dbReference>
<proteinExistence type="predicted"/>
<reference evidence="3 4" key="1">
    <citation type="journal article" date="2015" name="Nature">
        <title>rRNA introns, odd ribosomes, and small enigmatic genomes across a large radiation of phyla.</title>
        <authorList>
            <person name="Brown C.T."/>
            <person name="Hug L.A."/>
            <person name="Thomas B.C."/>
            <person name="Sharon I."/>
            <person name="Castelle C.J."/>
            <person name="Singh A."/>
            <person name="Wilkins M.J."/>
            <person name="Williams K.H."/>
            <person name="Banfield J.F."/>
        </authorList>
    </citation>
    <scope>NUCLEOTIDE SEQUENCE [LARGE SCALE GENOMIC DNA]</scope>
</reference>
<evidence type="ECO:0000256" key="1">
    <source>
        <dbReference type="SAM" id="Phobius"/>
    </source>
</evidence>
<dbReference type="Pfam" id="PF03779">
    <property type="entry name" value="SPW"/>
    <property type="match status" value="1"/>
</dbReference>
<feature type="domain" description="SPW repeat-containing integral membrane" evidence="2">
    <location>
        <begin position="30"/>
        <end position="76"/>
    </location>
</feature>
<feature type="transmembrane region" description="Helical" evidence="1">
    <location>
        <begin position="59"/>
        <end position="80"/>
    </location>
</feature>
<keyword evidence="1" id="KW-0812">Transmembrane</keyword>
<comment type="caution">
    <text evidence="3">The sequence shown here is derived from an EMBL/GenBank/DDBJ whole genome shotgun (WGS) entry which is preliminary data.</text>
</comment>